<proteinExistence type="predicted"/>
<accession>A0ACC2M2W0</accession>
<comment type="caution">
    <text evidence="1">The sequence shown here is derived from an EMBL/GenBank/DDBJ whole genome shotgun (WGS) entry which is preliminary data.</text>
</comment>
<dbReference type="EMBL" id="CM056813">
    <property type="protein sequence ID" value="KAJ8639934.1"/>
    <property type="molecule type" value="Genomic_DNA"/>
</dbReference>
<protein>
    <submittedName>
        <fullName evidence="1">Uncharacterized protein</fullName>
    </submittedName>
</protein>
<reference evidence="1 2" key="1">
    <citation type="journal article" date="2022" name="Hortic Res">
        <title>A haplotype resolved chromosomal level avocado genome allows analysis of novel avocado genes.</title>
        <authorList>
            <person name="Nath O."/>
            <person name="Fletcher S.J."/>
            <person name="Hayward A."/>
            <person name="Shaw L.M."/>
            <person name="Masouleh A.K."/>
            <person name="Furtado A."/>
            <person name="Henry R.J."/>
            <person name="Mitter N."/>
        </authorList>
    </citation>
    <scope>NUCLEOTIDE SEQUENCE [LARGE SCALE GENOMIC DNA]</scope>
    <source>
        <strain evidence="2">cv. Hass</strain>
    </source>
</reference>
<sequence length="304" mass="33616">MLQYVFSDGQMDLERLKQLVHMIGKQRLVLDLSCRKKDGRYTVVTDRWQEFSDLFLDRKTLDFLASFADEFLVHGVDVEGKRESPECRSLTRKTSRANHVVVESGLWRCSIPTNGDARSAPSTFDRRSPNDSTVVSTDDKNGKNAEEVLTELGKAYPDKATIVIAKRNIVQKETTFLGAGGSLANIWGCASAKSKPSRQSPETATVVTGLIVTKDAHICAREALEATGKNTNTIPLAREILVDPVRVTVVEVGMVNEGITQIVNATPDDAKKMPWLLERLPGMINEGDVLLFASRKAIVEENEL</sequence>
<evidence type="ECO:0000313" key="1">
    <source>
        <dbReference type="EMBL" id="KAJ8639934.1"/>
    </source>
</evidence>
<keyword evidence="2" id="KW-1185">Reference proteome</keyword>
<organism evidence="1 2">
    <name type="scientific">Persea americana</name>
    <name type="common">Avocado</name>
    <dbReference type="NCBI Taxonomy" id="3435"/>
    <lineage>
        <taxon>Eukaryota</taxon>
        <taxon>Viridiplantae</taxon>
        <taxon>Streptophyta</taxon>
        <taxon>Embryophyta</taxon>
        <taxon>Tracheophyta</taxon>
        <taxon>Spermatophyta</taxon>
        <taxon>Magnoliopsida</taxon>
        <taxon>Magnoliidae</taxon>
        <taxon>Laurales</taxon>
        <taxon>Lauraceae</taxon>
        <taxon>Persea</taxon>
    </lineage>
</organism>
<dbReference type="Proteomes" id="UP001234297">
    <property type="component" value="Chromosome 5"/>
</dbReference>
<name>A0ACC2M2W0_PERAE</name>
<evidence type="ECO:0000313" key="2">
    <source>
        <dbReference type="Proteomes" id="UP001234297"/>
    </source>
</evidence>
<gene>
    <name evidence="1" type="ORF">MRB53_016628</name>
</gene>